<comment type="cofactor">
    <cofactor evidence="1">
        <name>Zn(2+)</name>
        <dbReference type="ChEBI" id="CHEBI:29105"/>
    </cofactor>
</comment>
<dbReference type="PROSITE" id="PS00132">
    <property type="entry name" value="CARBOXYPEPT_ZN_1"/>
    <property type="match status" value="1"/>
</dbReference>
<evidence type="ECO:0000313" key="23">
    <source>
        <dbReference type="EMBL" id="KPJ05054.1"/>
    </source>
</evidence>
<dbReference type="GO" id="GO:0007229">
    <property type="term" value="P:integrin-mediated signaling pathway"/>
    <property type="evidence" value="ECO:0007669"/>
    <property type="project" value="UniProtKB-KW"/>
</dbReference>
<dbReference type="Gene3D" id="3.40.630.10">
    <property type="entry name" value="Zn peptidases"/>
    <property type="match status" value="1"/>
</dbReference>
<evidence type="ECO:0000256" key="13">
    <source>
        <dbReference type="ARBA" id="ARBA00023037"/>
    </source>
</evidence>
<evidence type="ECO:0000256" key="7">
    <source>
        <dbReference type="ARBA" id="ARBA00022723"/>
    </source>
</evidence>
<keyword evidence="13 20" id="KW-0401">Integrin</keyword>
<evidence type="ECO:0000256" key="3">
    <source>
        <dbReference type="ARBA" id="ARBA00005988"/>
    </source>
</evidence>
<name>A0A194QI28_PAPXU</name>
<dbReference type="InterPro" id="IPR028994">
    <property type="entry name" value="Integrin_alpha_N"/>
</dbReference>
<dbReference type="GO" id="GO:0008305">
    <property type="term" value="C:integrin complex"/>
    <property type="evidence" value="ECO:0007669"/>
    <property type="project" value="InterPro"/>
</dbReference>
<evidence type="ECO:0000256" key="14">
    <source>
        <dbReference type="ARBA" id="ARBA00023049"/>
    </source>
</evidence>
<evidence type="ECO:0000256" key="2">
    <source>
        <dbReference type="ARBA" id="ARBA00004479"/>
    </source>
</evidence>
<dbReference type="PRINTS" id="PR01185">
    <property type="entry name" value="INTEGRINA"/>
</dbReference>
<keyword evidence="6" id="KW-0645">Protease</keyword>
<evidence type="ECO:0000259" key="22">
    <source>
        <dbReference type="PROSITE" id="PS52035"/>
    </source>
</evidence>
<keyword evidence="7" id="KW-0479">Metal-binding</keyword>
<evidence type="ECO:0000256" key="10">
    <source>
        <dbReference type="ARBA" id="ARBA00022801"/>
    </source>
</evidence>
<evidence type="ECO:0000256" key="8">
    <source>
        <dbReference type="ARBA" id="ARBA00022729"/>
    </source>
</evidence>
<evidence type="ECO:0000256" key="6">
    <source>
        <dbReference type="ARBA" id="ARBA00022670"/>
    </source>
</evidence>
<keyword evidence="14" id="KW-0482">Metalloprotease</keyword>
<dbReference type="InterPro" id="IPR013519">
    <property type="entry name" value="Int_alpha_beta-p"/>
</dbReference>
<feature type="repeat" description="FG-GAP" evidence="18">
    <location>
        <begin position="36"/>
        <end position="87"/>
    </location>
</feature>
<keyword evidence="24" id="KW-1185">Reference proteome</keyword>
<feature type="repeat" description="FG-GAP" evidence="18">
    <location>
        <begin position="287"/>
        <end position="346"/>
    </location>
</feature>
<dbReference type="InterPro" id="IPR013517">
    <property type="entry name" value="FG-GAP"/>
</dbReference>
<dbReference type="SUPFAM" id="SSF69179">
    <property type="entry name" value="Integrin domains"/>
    <property type="match status" value="1"/>
</dbReference>
<dbReference type="Gene3D" id="2.130.10.130">
    <property type="entry name" value="Integrin alpha, N-terminal"/>
    <property type="match status" value="1"/>
</dbReference>
<dbReference type="SUPFAM" id="SSF53187">
    <property type="entry name" value="Zn-dependent exopeptidases"/>
    <property type="match status" value="1"/>
</dbReference>
<feature type="active site" description="Proton donor/acceptor" evidence="19">
    <location>
        <position position="1319"/>
    </location>
</feature>
<keyword evidence="12 20" id="KW-0130">Cell adhesion</keyword>
<keyword evidence="10" id="KW-0378">Hydrolase</keyword>
<evidence type="ECO:0000256" key="18">
    <source>
        <dbReference type="PROSITE-ProRule" id="PRU00803"/>
    </source>
</evidence>
<dbReference type="InterPro" id="IPR032695">
    <property type="entry name" value="Integrin_dom_sf"/>
</dbReference>
<evidence type="ECO:0000256" key="4">
    <source>
        <dbReference type="ARBA" id="ARBA00008054"/>
    </source>
</evidence>
<feature type="transmembrane region" description="Helical" evidence="20">
    <location>
        <begin position="892"/>
        <end position="912"/>
    </location>
</feature>
<protein>
    <submittedName>
        <fullName evidence="23">Zinc carboxypeptidase A 1</fullName>
    </submittedName>
</protein>
<dbReference type="PANTHER" id="PTHR11705">
    <property type="entry name" value="PROTEASE FAMILY M14 CARBOXYPEPTIDASE A,B"/>
    <property type="match status" value="1"/>
</dbReference>
<feature type="repeat" description="FG-GAP" evidence="18">
    <location>
        <begin position="351"/>
        <end position="408"/>
    </location>
</feature>
<reference evidence="23 24" key="1">
    <citation type="journal article" date="2015" name="Nat. Commun.">
        <title>Outbred genome sequencing and CRISPR/Cas9 gene editing in butterflies.</title>
        <authorList>
            <person name="Li X."/>
            <person name="Fan D."/>
            <person name="Zhang W."/>
            <person name="Liu G."/>
            <person name="Zhang L."/>
            <person name="Zhao L."/>
            <person name="Fang X."/>
            <person name="Chen L."/>
            <person name="Dong Y."/>
            <person name="Chen Y."/>
            <person name="Ding Y."/>
            <person name="Zhao R."/>
            <person name="Feng M."/>
            <person name="Zhu Y."/>
            <person name="Feng Y."/>
            <person name="Jiang X."/>
            <person name="Zhu D."/>
            <person name="Xiang H."/>
            <person name="Feng X."/>
            <person name="Li S."/>
            <person name="Wang J."/>
            <person name="Zhang G."/>
            <person name="Kronforst M.R."/>
            <person name="Wang W."/>
        </authorList>
    </citation>
    <scope>NUCLEOTIDE SEQUENCE [LARGE SCALE GENOMIC DNA]</scope>
    <source>
        <strain evidence="23">Ya'a_city_454_Px</strain>
        <tissue evidence="23">Whole body</tissue>
    </source>
</reference>
<dbReference type="InterPro" id="IPR000413">
    <property type="entry name" value="Integrin_alpha"/>
</dbReference>
<dbReference type="InterPro" id="IPR057246">
    <property type="entry name" value="CARBOXYPEPT_ZN_1"/>
</dbReference>
<dbReference type="Pfam" id="PF00246">
    <property type="entry name" value="Peptidase_M14"/>
    <property type="match status" value="1"/>
</dbReference>
<dbReference type="GO" id="GO:0008270">
    <property type="term" value="F:zinc ion binding"/>
    <property type="evidence" value="ECO:0007669"/>
    <property type="project" value="InterPro"/>
</dbReference>
<keyword evidence="20" id="KW-0812">Transmembrane</keyword>
<dbReference type="FunFam" id="3.40.630.10:FF:000084">
    <property type="entry name" value="Carboxypeptidase B2"/>
    <property type="match status" value="1"/>
</dbReference>
<evidence type="ECO:0000256" key="12">
    <source>
        <dbReference type="ARBA" id="ARBA00022889"/>
    </source>
</evidence>
<organism evidence="23 24">
    <name type="scientific">Papilio xuthus</name>
    <name type="common">Asian swallowtail butterfly</name>
    <dbReference type="NCBI Taxonomy" id="66420"/>
    <lineage>
        <taxon>Eukaryota</taxon>
        <taxon>Metazoa</taxon>
        <taxon>Ecdysozoa</taxon>
        <taxon>Arthropoda</taxon>
        <taxon>Hexapoda</taxon>
        <taxon>Insecta</taxon>
        <taxon>Pterygota</taxon>
        <taxon>Neoptera</taxon>
        <taxon>Endopterygota</taxon>
        <taxon>Lepidoptera</taxon>
        <taxon>Glossata</taxon>
        <taxon>Ditrysia</taxon>
        <taxon>Papilionoidea</taxon>
        <taxon>Papilionidae</taxon>
        <taxon>Papilioninae</taxon>
        <taxon>Papilio</taxon>
    </lineage>
</organism>
<dbReference type="InterPro" id="IPR000834">
    <property type="entry name" value="Peptidase_M14"/>
</dbReference>
<dbReference type="GO" id="GO:0031589">
    <property type="term" value="P:cell-substrate adhesion"/>
    <property type="evidence" value="ECO:0007669"/>
    <property type="project" value="UniProtKB-ARBA"/>
</dbReference>
<feature type="domain" description="Peptidase M14" evidence="22">
    <location>
        <begin position="1056"/>
        <end position="1350"/>
    </location>
</feature>
<keyword evidence="15 20" id="KW-0472">Membrane</keyword>
<proteinExistence type="inferred from homology"/>
<evidence type="ECO:0000256" key="19">
    <source>
        <dbReference type="PROSITE-ProRule" id="PRU01379"/>
    </source>
</evidence>
<feature type="region of interest" description="Disordered" evidence="21">
    <location>
        <begin position="934"/>
        <end position="961"/>
    </location>
</feature>
<evidence type="ECO:0000256" key="16">
    <source>
        <dbReference type="ARBA" id="ARBA00023170"/>
    </source>
</evidence>
<evidence type="ECO:0000256" key="17">
    <source>
        <dbReference type="ARBA" id="ARBA00023180"/>
    </source>
</evidence>
<evidence type="ECO:0000256" key="1">
    <source>
        <dbReference type="ARBA" id="ARBA00001947"/>
    </source>
</evidence>
<evidence type="ECO:0000256" key="9">
    <source>
        <dbReference type="ARBA" id="ARBA00022737"/>
    </source>
</evidence>
<evidence type="ECO:0000256" key="15">
    <source>
        <dbReference type="ARBA" id="ARBA00023136"/>
    </source>
</evidence>
<keyword evidence="17" id="KW-0325">Glycoprotein</keyword>
<dbReference type="PROSITE" id="PS52035">
    <property type="entry name" value="PEPTIDASE_M14"/>
    <property type="match status" value="1"/>
</dbReference>
<evidence type="ECO:0000256" key="11">
    <source>
        <dbReference type="ARBA" id="ARBA00022833"/>
    </source>
</evidence>
<dbReference type="Gene3D" id="1.20.5.930">
    <property type="entry name" value="Bicelle-embedded integrin alpha(iib) transmembrane segment"/>
    <property type="match status" value="1"/>
</dbReference>
<dbReference type="PROSITE" id="PS51470">
    <property type="entry name" value="FG_GAP"/>
    <property type="match status" value="3"/>
</dbReference>
<evidence type="ECO:0000256" key="21">
    <source>
        <dbReference type="SAM" id="MobiDB-lite"/>
    </source>
</evidence>
<feature type="compositionally biased region" description="Polar residues" evidence="21">
    <location>
        <begin position="948"/>
        <end position="961"/>
    </location>
</feature>
<accession>A0A194QI28</accession>
<dbReference type="Proteomes" id="UP000053268">
    <property type="component" value="Unassembled WGS sequence"/>
</dbReference>
<dbReference type="GO" id="GO:0004181">
    <property type="term" value="F:metallocarboxypeptidase activity"/>
    <property type="evidence" value="ECO:0007669"/>
    <property type="project" value="InterPro"/>
</dbReference>
<dbReference type="SUPFAM" id="SSF69318">
    <property type="entry name" value="Integrin alpha N-terminal domain"/>
    <property type="match status" value="1"/>
</dbReference>
<keyword evidence="8" id="KW-0732">Signal</keyword>
<dbReference type="SMART" id="SM00631">
    <property type="entry name" value="Zn_pept"/>
    <property type="match status" value="1"/>
</dbReference>
<dbReference type="PANTHER" id="PTHR11705:SF153">
    <property type="entry name" value="ZINC CARBOXYPEPTIDASE A 1-LIKE PROTEIN"/>
    <property type="match status" value="1"/>
</dbReference>
<evidence type="ECO:0000256" key="5">
    <source>
        <dbReference type="ARBA" id="ARBA00022645"/>
    </source>
</evidence>
<comment type="similarity">
    <text evidence="4 20">Belongs to the integrin alpha chain family.</text>
</comment>
<dbReference type="SMART" id="SM00191">
    <property type="entry name" value="Int_alpha"/>
    <property type="match status" value="4"/>
</dbReference>
<keyword evidence="20" id="KW-1133">Transmembrane helix</keyword>
<keyword evidence="16 20" id="KW-0675">Receptor</keyword>
<dbReference type="Pfam" id="PF01839">
    <property type="entry name" value="FG-GAP"/>
    <property type="match status" value="2"/>
</dbReference>
<keyword evidence="11" id="KW-0862">Zinc</keyword>
<comment type="similarity">
    <text evidence="3 19">Belongs to the peptidase M14 family.</text>
</comment>
<keyword evidence="9" id="KW-0677">Repeat</keyword>
<gene>
    <name evidence="23" type="ORF">RR46_04170</name>
</gene>
<dbReference type="GO" id="GO:0006508">
    <property type="term" value="P:proteolysis"/>
    <property type="evidence" value="ECO:0007669"/>
    <property type="project" value="UniProtKB-KW"/>
</dbReference>
<evidence type="ECO:0000313" key="24">
    <source>
        <dbReference type="Proteomes" id="UP000053268"/>
    </source>
</evidence>
<keyword evidence="5 23" id="KW-0121">Carboxypeptidase</keyword>
<dbReference type="EMBL" id="KQ458793">
    <property type="protein sequence ID" value="KPJ05054.1"/>
    <property type="molecule type" value="Genomic_DNA"/>
</dbReference>
<dbReference type="GO" id="GO:0007157">
    <property type="term" value="P:heterophilic cell-cell adhesion via plasma membrane cell adhesion molecules"/>
    <property type="evidence" value="ECO:0007669"/>
    <property type="project" value="UniProtKB-ARBA"/>
</dbReference>
<dbReference type="STRING" id="66420.A0A194QI28"/>
<sequence length="1356" mass="152867">MVPLVLKMSKVVDDNLGVPAALINTVHGVLFHEPSSIEITPSENIENMAFGFSIAYQKSGKLVIGAPYSDLNGQVYTCAIEDILKNNGVCKKVNIDVEGLTVNSTREDYPDRHYCLGASIIATDDYFLTCAPFWKSSYDKIEPGVTSSSYGTCFLYNETAYLYNGPYEQFIEHKINRHSFGNGLGWTSLYDQSNHLILLSKIFDRGYFSYISSEDPLKPSWSIENLGSTSRFQTMVNKFRYIGSALALGTFLFSGVNQTLYAFSMRTDDTYGKISFLRYKNKKLYLVPRISIDFEAINTMFGSAMLGVDINSDGYTELLVGAPAYYEDDAYETGALYIYIGGDLATIGSRNRTRLIVGNKVGARFGSAIASTDVDGDGFPEVIVSAPYEDFGIGAVYIIYGKELNKKCMKGNDFKTETMSLSQFVSTQRIQNEEFKSFGVTLQVINDIDNNGADELAVGCPESSRVILYRGIPSVEVSVSSQLVGDQVVRIKAKNFKVRVVIDTNIHEKPLNITGNLLIENSVVGDGVQIRDDQQLKTITLSRINTKYVIDVDVDISNDEPGTYKFTTSVKLDETMMVQNDVFDPSSVVIYPENPTSSLDIERRCSGESCLPQLNMTLEWSGSKTYKLGSTKSEEVIMRFKNYGNNSYVQTCVYLRIHGGRVGRNTCDEQDGTFKCLLPLPIKRNEEHILKLPIDMSSPSNDFNTLVFDVKFYNSSCVMQTQYQEKQLIVPLELDAEEIAVNGASRDRVITDSDVLDKTVETCENAHEYMIINNGSILWNNVRAIIKWGNQIFIKEYKIFQTSVTTDCDRQDTNKEVTYICVLTLEPNSIYKIIPSTIIMEEDVEKYRVGDTLNVTSSLELYLTPTETKKVFSLTTVIKYNKELSIGQNKPLIIAIAVIVALLILALVIYILRKIGFFNRNTKKKLIQEKREDELRKSVKRPAPSGANDVTTSSGGTGVQNKAMTSTELPFKPECQDIDVCDEDNLITTREIEESLSYADTRDGGEFIVAPHLEDLFNKIVAQENLKATMIYDDISKIIQSEKSMLRDNKEFSWTAYYDIDDIYKYLTNMSKSYSNWSELIVGGKTYQGRSILGLRIHTPSQEYTPKPVIFIESGIHAREWIAPATTTYFINELLTSKDANITALRDQFDWRIFPSVNPDGYHYSYTVDRLWRKTLSKTTNRCFGADPNRNWDYNWGQHSSTHNPCDYQTYAGSRPFSEIETRTLAAYIQSIDNMVAYISFHSYAAMLLLPYSDSTEHVHNYDDLVKVGQSSLDYGYKVNKDKRYQGPATAAEILYKASGGSMDWVRHALGTPLVFTYEFKGNSFHWPPSRIQEQGDEVTQMLLGLVTEANKLGYY</sequence>
<dbReference type="GO" id="GO:0005615">
    <property type="term" value="C:extracellular space"/>
    <property type="evidence" value="ECO:0007669"/>
    <property type="project" value="TreeGrafter"/>
</dbReference>
<comment type="subcellular location">
    <subcellularLocation>
        <location evidence="2 20">Membrane</location>
        <topology evidence="2 20">Single-pass type I membrane protein</topology>
    </subcellularLocation>
</comment>
<evidence type="ECO:0000256" key="20">
    <source>
        <dbReference type="RuleBase" id="RU003762"/>
    </source>
</evidence>